<dbReference type="AlphaFoldDB" id="A0A4U6XQ77"/>
<name>A0A4U6XQ77_9PEZI</name>
<organism evidence="1 2">
    <name type="scientific">Colletotrichum tanaceti</name>
    <dbReference type="NCBI Taxonomy" id="1306861"/>
    <lineage>
        <taxon>Eukaryota</taxon>
        <taxon>Fungi</taxon>
        <taxon>Dikarya</taxon>
        <taxon>Ascomycota</taxon>
        <taxon>Pezizomycotina</taxon>
        <taxon>Sordariomycetes</taxon>
        <taxon>Hypocreomycetidae</taxon>
        <taxon>Glomerellales</taxon>
        <taxon>Glomerellaceae</taxon>
        <taxon>Colletotrichum</taxon>
        <taxon>Colletotrichum destructivum species complex</taxon>
    </lineage>
</organism>
<evidence type="ECO:0000313" key="1">
    <source>
        <dbReference type="EMBL" id="TKW57967.1"/>
    </source>
</evidence>
<sequence length="86" mass="9225">MDLGVAIMAAPGLTLPVLTHGAEAGTTAGSSARELIVPLARVEVPEIERQDGAWHEYPQTHTKNRDEFDVNGGDGPFVEFPIKTLD</sequence>
<protein>
    <submittedName>
        <fullName evidence="1">Uncharacterized protein</fullName>
    </submittedName>
</protein>
<comment type="caution">
    <text evidence="1">The sequence shown here is derived from an EMBL/GenBank/DDBJ whole genome shotgun (WGS) entry which is preliminary data.</text>
</comment>
<gene>
    <name evidence="1" type="ORF">CTA1_3085</name>
</gene>
<evidence type="ECO:0000313" key="2">
    <source>
        <dbReference type="Proteomes" id="UP000310108"/>
    </source>
</evidence>
<accession>A0A4U6XQ77</accession>
<proteinExistence type="predicted"/>
<keyword evidence="2" id="KW-1185">Reference proteome</keyword>
<reference evidence="1 2" key="1">
    <citation type="journal article" date="2019" name="PLoS ONE">
        <title>Comparative genome analysis indicates high evolutionary potential of pathogenicity genes in Colletotrichum tanaceti.</title>
        <authorList>
            <person name="Lelwala R.V."/>
            <person name="Korhonen P.K."/>
            <person name="Young N.D."/>
            <person name="Scott J.B."/>
            <person name="Ades P.A."/>
            <person name="Gasser R.B."/>
            <person name="Taylor P.W.J."/>
        </authorList>
    </citation>
    <scope>NUCLEOTIDE SEQUENCE [LARGE SCALE GENOMIC DNA]</scope>
    <source>
        <strain evidence="1">BRIP57314</strain>
    </source>
</reference>
<dbReference type="Proteomes" id="UP000310108">
    <property type="component" value="Unassembled WGS sequence"/>
</dbReference>
<dbReference type="EMBL" id="PJEX01000032">
    <property type="protein sequence ID" value="TKW57967.1"/>
    <property type="molecule type" value="Genomic_DNA"/>
</dbReference>